<sequence>MKLHNHDDKDCKNSQPKSTDNKQTSRYRMLSVSMIVTTILWFSSFQPQASLAAASQADVSNSANSPSLTSTSTQLTADHHRSGVSDVNQNNAVAQVPGSLMDFAEETVAQLSAHAPFTTWDEAKLEFTPLGPGTHGWLVTISDEGLPQGYMIISAEEDGGYILSEYGIGSTLPYSQAPLKERLSAEGLVKVGGSLPQGSIVRKLYDVSPVWQVQLPGKKPIYFNALNSEALPDEPQQTHSTTKLVSVSLPATAKGLVASSTSNHWFAATPSIATGDSMDPYDNLLWLASSELTTRSSADLRNLLQEHSTLIFKSKKGNAAYGAPFNLTGWHRWSPANQENPAALYVSVPLRNTDTLRFLPASRLIGQGQFYAQPK</sequence>
<comment type="caution">
    <text evidence="2">The sequence shown here is derived from an EMBL/GenBank/DDBJ whole genome shotgun (WGS) entry which is preliminary data.</text>
</comment>
<evidence type="ECO:0000313" key="3">
    <source>
        <dbReference type="Proteomes" id="UP000187074"/>
    </source>
</evidence>
<name>A0A1R1ATW7_PAELA</name>
<dbReference type="AlphaFoldDB" id="A0A1R1ATW7"/>
<reference evidence="2 3" key="1">
    <citation type="submission" date="2016-11" db="EMBL/GenBank/DDBJ databases">
        <title>Paenibacillus species isolates.</title>
        <authorList>
            <person name="Beno S.M."/>
        </authorList>
    </citation>
    <scope>NUCLEOTIDE SEQUENCE [LARGE SCALE GENOMIC DNA]</scope>
    <source>
        <strain evidence="2 3">FSL F4-0100</strain>
    </source>
</reference>
<dbReference type="EMBL" id="MRTF01000012">
    <property type="protein sequence ID" value="OME89036.1"/>
    <property type="molecule type" value="Genomic_DNA"/>
</dbReference>
<feature type="compositionally biased region" description="Low complexity" evidence="1">
    <location>
        <begin position="60"/>
        <end position="76"/>
    </location>
</feature>
<protein>
    <submittedName>
        <fullName evidence="2">Uncharacterized protein</fullName>
    </submittedName>
</protein>
<feature type="compositionally biased region" description="Basic and acidic residues" evidence="1">
    <location>
        <begin position="1"/>
        <end position="12"/>
    </location>
</feature>
<gene>
    <name evidence="2" type="ORF">BK123_28810</name>
</gene>
<feature type="compositionally biased region" description="Polar residues" evidence="1">
    <location>
        <begin position="13"/>
        <end position="25"/>
    </location>
</feature>
<feature type="region of interest" description="Disordered" evidence="1">
    <location>
        <begin position="60"/>
        <end position="84"/>
    </location>
</feature>
<evidence type="ECO:0000313" key="2">
    <source>
        <dbReference type="EMBL" id="OME89036.1"/>
    </source>
</evidence>
<dbReference type="Proteomes" id="UP000187074">
    <property type="component" value="Unassembled WGS sequence"/>
</dbReference>
<dbReference type="STRING" id="1401.BK123_28810"/>
<dbReference type="OrthoDB" id="2475185at2"/>
<organism evidence="2 3">
    <name type="scientific">Paenibacillus lautus</name>
    <name type="common">Bacillus lautus</name>
    <dbReference type="NCBI Taxonomy" id="1401"/>
    <lineage>
        <taxon>Bacteria</taxon>
        <taxon>Bacillati</taxon>
        <taxon>Bacillota</taxon>
        <taxon>Bacilli</taxon>
        <taxon>Bacillales</taxon>
        <taxon>Paenibacillaceae</taxon>
        <taxon>Paenibacillus</taxon>
    </lineage>
</organism>
<proteinExistence type="predicted"/>
<accession>A0A1R1ATW7</accession>
<feature type="region of interest" description="Disordered" evidence="1">
    <location>
        <begin position="1"/>
        <end position="25"/>
    </location>
</feature>
<evidence type="ECO:0000256" key="1">
    <source>
        <dbReference type="SAM" id="MobiDB-lite"/>
    </source>
</evidence>